<evidence type="ECO:0000313" key="2">
    <source>
        <dbReference type="Proteomes" id="UP000325577"/>
    </source>
</evidence>
<name>A0A5J5A2X9_9ASTE</name>
<dbReference type="PANTHER" id="PTHR31170:SF25">
    <property type="entry name" value="BNAA09G04570D PROTEIN"/>
    <property type="match status" value="1"/>
</dbReference>
<sequence length="454" mass="51449">MADIESASAETATQDCAGNAEIETENSALHDIENQDNGLVNHIAGMLEGVKSTSSSEHCIFRVPTKVRKINAAAYTPRMVSIGPFHHGSERLQSMEAEKLCYFKKLIERKDVRLTDYVRLMKRQEQRIHRCYAEIYSNKLPLGGDDFAETYSNKLPLSGDDFLTMILVDAGFIIELLLSSHSLFNLTFAADKLPPLLGLALRFFHNVNRQYRLPNFELYEAGVKFKVDSSKCLLDIEFSEGVLEITYFIIDDKTIPYFRNLMALELCLYPHDSYIIDYIAFMDDLIKTPKVVDLLVQKGILVNRLGDSGAAATIFSNLCTEITMNFNHFYFSRLYKGLHAYYKEPWHMWKVTLKRDYFGNPWRKTNTSAAIMGASIANWLEEDALESKQLDSKYNANEVGNRNEKTEVPILAGEGPVDAVQDDLPMDKKDNHGDNKNGPAVATVKRKLHGKLCL</sequence>
<dbReference type="Proteomes" id="UP000325577">
    <property type="component" value="Linkage Group LG3"/>
</dbReference>
<reference evidence="1 2" key="1">
    <citation type="submission" date="2019-09" db="EMBL/GenBank/DDBJ databases">
        <title>A chromosome-level genome assembly of the Chinese tupelo Nyssa sinensis.</title>
        <authorList>
            <person name="Yang X."/>
            <person name="Kang M."/>
            <person name="Yang Y."/>
            <person name="Xiong H."/>
            <person name="Wang M."/>
            <person name="Zhang Z."/>
            <person name="Wang Z."/>
            <person name="Wu H."/>
            <person name="Ma T."/>
            <person name="Liu J."/>
            <person name="Xi Z."/>
        </authorList>
    </citation>
    <scope>NUCLEOTIDE SEQUENCE [LARGE SCALE GENOMIC DNA]</scope>
    <source>
        <strain evidence="1">J267</strain>
        <tissue evidence="1">Leaf</tissue>
    </source>
</reference>
<protein>
    <submittedName>
        <fullName evidence="1">Uncharacterized protein</fullName>
    </submittedName>
</protein>
<organism evidence="1 2">
    <name type="scientific">Nyssa sinensis</name>
    <dbReference type="NCBI Taxonomy" id="561372"/>
    <lineage>
        <taxon>Eukaryota</taxon>
        <taxon>Viridiplantae</taxon>
        <taxon>Streptophyta</taxon>
        <taxon>Embryophyta</taxon>
        <taxon>Tracheophyta</taxon>
        <taxon>Spermatophyta</taxon>
        <taxon>Magnoliopsida</taxon>
        <taxon>eudicotyledons</taxon>
        <taxon>Gunneridae</taxon>
        <taxon>Pentapetalae</taxon>
        <taxon>asterids</taxon>
        <taxon>Cornales</taxon>
        <taxon>Nyssaceae</taxon>
        <taxon>Nyssa</taxon>
    </lineage>
</organism>
<keyword evidence="2" id="KW-1185">Reference proteome</keyword>
<dbReference type="PANTHER" id="PTHR31170">
    <property type="entry name" value="BNAC04G53230D PROTEIN"/>
    <property type="match status" value="1"/>
</dbReference>
<gene>
    <name evidence="1" type="ORF">F0562_007308</name>
</gene>
<accession>A0A5J5A2X9</accession>
<dbReference type="InterPro" id="IPR004158">
    <property type="entry name" value="DUF247_pln"/>
</dbReference>
<evidence type="ECO:0000313" key="1">
    <source>
        <dbReference type="EMBL" id="KAA8525425.1"/>
    </source>
</evidence>
<dbReference type="EMBL" id="CM018046">
    <property type="protein sequence ID" value="KAA8525425.1"/>
    <property type="molecule type" value="Genomic_DNA"/>
</dbReference>
<dbReference type="AlphaFoldDB" id="A0A5J5A2X9"/>
<dbReference type="OrthoDB" id="672127at2759"/>
<proteinExistence type="predicted"/>
<dbReference type="Pfam" id="PF03140">
    <property type="entry name" value="DUF247"/>
    <property type="match status" value="2"/>
</dbReference>